<reference evidence="2 3" key="1">
    <citation type="journal article" date="2019" name="Int. J. Syst. Evol. Microbiol.">
        <title>The Global Catalogue of Microorganisms (GCM) 10K type strain sequencing project: providing services to taxonomists for standard genome sequencing and annotation.</title>
        <authorList>
            <consortium name="The Broad Institute Genomics Platform"/>
            <consortium name="The Broad Institute Genome Sequencing Center for Infectious Disease"/>
            <person name="Wu L."/>
            <person name="Ma J."/>
        </authorList>
    </citation>
    <scope>NUCLEOTIDE SEQUENCE [LARGE SCALE GENOMIC DNA]</scope>
    <source>
        <strain evidence="2 3">CGMCC 1.10593</strain>
    </source>
</reference>
<dbReference type="PANTHER" id="PTHR38139">
    <property type="entry name" value="GATE DOMAIN-CONTAINING PROTEIN"/>
    <property type="match status" value="1"/>
</dbReference>
<feature type="transmembrane region" description="Helical" evidence="1">
    <location>
        <begin position="21"/>
        <end position="41"/>
    </location>
</feature>
<feature type="transmembrane region" description="Helical" evidence="1">
    <location>
        <begin position="264"/>
        <end position="281"/>
    </location>
</feature>
<dbReference type="InterPro" id="IPR038880">
    <property type="entry name" value="MJ0871-like"/>
</dbReference>
<dbReference type="PANTHER" id="PTHR38139:SF1">
    <property type="entry name" value="NUCLEOSIDE TRANSPORTER_FEOB GTPASE GATE DOMAIN-CONTAINING PROTEIN"/>
    <property type="match status" value="1"/>
</dbReference>
<keyword evidence="1" id="KW-0812">Transmembrane</keyword>
<feature type="transmembrane region" description="Helical" evidence="1">
    <location>
        <begin position="193"/>
        <end position="212"/>
    </location>
</feature>
<organism evidence="2 3">
    <name type="scientific">Halohasta litorea</name>
    <dbReference type="NCBI Taxonomy" id="869891"/>
    <lineage>
        <taxon>Archaea</taxon>
        <taxon>Methanobacteriati</taxon>
        <taxon>Methanobacteriota</taxon>
        <taxon>Stenosarchaea group</taxon>
        <taxon>Halobacteria</taxon>
        <taxon>Halobacteriales</taxon>
        <taxon>Haloferacaceae</taxon>
        <taxon>Halohasta</taxon>
    </lineage>
</organism>
<keyword evidence="1" id="KW-0472">Membrane</keyword>
<name>A0ABD6D995_9EURY</name>
<gene>
    <name evidence="2" type="ORF">ACFSBW_13190</name>
</gene>
<feature type="transmembrane region" description="Helical" evidence="1">
    <location>
        <begin position="224"/>
        <end position="243"/>
    </location>
</feature>
<feature type="transmembrane region" description="Helical" evidence="1">
    <location>
        <begin position="134"/>
        <end position="154"/>
    </location>
</feature>
<dbReference type="RefSeq" id="WP_256396252.1">
    <property type="nucleotide sequence ID" value="NZ_JANHDJ010000003.1"/>
</dbReference>
<comment type="caution">
    <text evidence="2">The sequence shown here is derived from an EMBL/GenBank/DDBJ whole genome shotgun (WGS) entry which is preliminary data.</text>
</comment>
<keyword evidence="3" id="KW-1185">Reference proteome</keyword>
<dbReference type="Proteomes" id="UP001597052">
    <property type="component" value="Unassembled WGS sequence"/>
</dbReference>
<evidence type="ECO:0000313" key="3">
    <source>
        <dbReference type="Proteomes" id="UP001597052"/>
    </source>
</evidence>
<evidence type="ECO:0000313" key="2">
    <source>
        <dbReference type="EMBL" id="MFD1642829.1"/>
    </source>
</evidence>
<proteinExistence type="predicted"/>
<accession>A0ABD6D995</accession>
<feature type="transmembrane region" description="Helical" evidence="1">
    <location>
        <begin position="301"/>
        <end position="321"/>
    </location>
</feature>
<dbReference type="EMBL" id="JBHUDM010000003">
    <property type="protein sequence ID" value="MFD1642829.1"/>
    <property type="molecule type" value="Genomic_DNA"/>
</dbReference>
<evidence type="ECO:0000256" key="1">
    <source>
        <dbReference type="SAM" id="Phobius"/>
    </source>
</evidence>
<protein>
    <submittedName>
        <fullName evidence="2">Nucleoside recognition protein</fullName>
    </submittedName>
</protein>
<keyword evidence="1" id="KW-1133">Transmembrane helix</keyword>
<dbReference type="AlphaFoldDB" id="A0ABD6D995"/>
<sequence>MYLLQSVGEVLVDVVPRVGRIAVLVSVAVYIANVAVAFGLVQQIAGLSRFLTGPANLPDEVGTAILTTTVSTTAGYAMLADLRESGFLDDRATLIAVVMNTFFGFAQHVFTYYIPVLIPTLGLYVGVFYVASRALIALAITVVGIVAGAVLLSAENVDVSAQLDPDELNDEDRTVRQRFVAAWDRTRPTLRRLVPRLAIVYTLVTLLISQYNVDAISGSATDPLASLVGLPAASIPVIAFYTLDTTSGAAMLASFGDVFTPRQAVATLLLGGIISFAVSTFKRSIPFQYGIWGAEFGTKVIVVNTALKIVFISIAVVTLLAL</sequence>